<dbReference type="InterPro" id="IPR029063">
    <property type="entry name" value="SAM-dependent_MTases_sf"/>
</dbReference>
<reference evidence="1" key="1">
    <citation type="submission" date="2022-06" db="EMBL/GenBank/DDBJ databases">
        <title>Alkalimarinus sp. nov., isolated from gut of a Alitta virens.</title>
        <authorList>
            <person name="Yang A.I."/>
            <person name="Shin N.-R."/>
        </authorList>
    </citation>
    <scope>NUCLEOTIDE SEQUENCE</scope>
    <source>
        <strain evidence="1">A2M4</strain>
    </source>
</reference>
<dbReference type="InterPro" id="IPR007473">
    <property type="entry name" value="RlmJ"/>
</dbReference>
<organism evidence="1 2">
    <name type="scientific">Alkalimarinus alittae</name>
    <dbReference type="NCBI Taxonomy" id="2961619"/>
    <lineage>
        <taxon>Bacteria</taxon>
        <taxon>Pseudomonadati</taxon>
        <taxon>Pseudomonadota</taxon>
        <taxon>Gammaproteobacteria</taxon>
        <taxon>Alteromonadales</taxon>
        <taxon>Alteromonadaceae</taxon>
        <taxon>Alkalimarinus</taxon>
    </lineage>
</organism>
<dbReference type="SUPFAM" id="SSF53335">
    <property type="entry name" value="S-adenosyl-L-methionine-dependent methyltransferases"/>
    <property type="match status" value="1"/>
</dbReference>
<sequence>MNQLYGKARSSVGSLFDVHKHLVLICALEQLKQNTRRFHYIDAHAGAGGYDLDVEEATSSSSFGVQCLLDANKNEMTERYIEIVKGFNSGLPLTKYPGSPIIARKLIRASDSMSLIELNTEEFSELSRVFQVGSNVSIDHGSAFDRVVKHIPVGVDDGLILIDPDYIIDEDATDTANLIIQCRAKWPSAMIMVTLPVTGSTAKDRYVISILKDSGVSKFIVSDLAFIDFTGLGGNGVNRISRTLMVNPRYDIKNTLESVLSQLASSLPASIKAKSRVELT</sequence>
<protein>
    <submittedName>
        <fullName evidence="1">23S rRNA (Adenine(2030)-N(6))-methyltransferase RlmJ</fullName>
    </submittedName>
</protein>
<dbReference type="PANTHER" id="PTHR37426:SF1">
    <property type="entry name" value="RIBOSOMAL RNA LARGE SUBUNIT METHYLTRANSFERASE J"/>
    <property type="match status" value="1"/>
</dbReference>
<dbReference type="Pfam" id="PF04378">
    <property type="entry name" value="RsmJ"/>
    <property type="match status" value="1"/>
</dbReference>
<name>A0ABY6N6P3_9ALTE</name>
<dbReference type="Proteomes" id="UP001163739">
    <property type="component" value="Chromosome"/>
</dbReference>
<dbReference type="RefSeq" id="WP_265049259.1">
    <property type="nucleotide sequence ID" value="NZ_CP100390.1"/>
</dbReference>
<evidence type="ECO:0000313" key="2">
    <source>
        <dbReference type="Proteomes" id="UP001163739"/>
    </source>
</evidence>
<gene>
    <name evidence="1" type="primary">rlmJ</name>
    <name evidence="1" type="ORF">NKI27_08625</name>
</gene>
<dbReference type="Gene3D" id="3.40.50.150">
    <property type="entry name" value="Vaccinia Virus protein VP39"/>
    <property type="match status" value="1"/>
</dbReference>
<evidence type="ECO:0000313" key="1">
    <source>
        <dbReference type="EMBL" id="UZE97782.1"/>
    </source>
</evidence>
<accession>A0ABY6N6P3</accession>
<proteinExistence type="predicted"/>
<keyword evidence="2" id="KW-1185">Reference proteome</keyword>
<dbReference type="PANTHER" id="PTHR37426">
    <property type="entry name" value="RIBOSOMAL RNA LARGE SUBUNIT METHYLTRANSFERASE J"/>
    <property type="match status" value="1"/>
</dbReference>
<dbReference type="EMBL" id="CP100390">
    <property type="protein sequence ID" value="UZE97782.1"/>
    <property type="molecule type" value="Genomic_DNA"/>
</dbReference>